<dbReference type="GO" id="GO:0007338">
    <property type="term" value="P:single fertilization"/>
    <property type="evidence" value="ECO:0007669"/>
    <property type="project" value="TreeGrafter"/>
</dbReference>
<accession>A0AAN8LM05</accession>
<feature type="coiled-coil region" evidence="1">
    <location>
        <begin position="141"/>
        <end position="239"/>
    </location>
</feature>
<feature type="compositionally biased region" description="Basic and acidic residues" evidence="2">
    <location>
        <begin position="23"/>
        <end position="56"/>
    </location>
</feature>
<dbReference type="AlphaFoldDB" id="A0AAN8LM05"/>
<dbReference type="Proteomes" id="UP001356427">
    <property type="component" value="Unassembled WGS sequence"/>
</dbReference>
<keyword evidence="3" id="KW-1133">Transmembrane helix</keyword>
<protein>
    <recommendedName>
        <fullName evidence="6">Coiled-coil domain-containing protein 136-like</fullName>
    </recommendedName>
</protein>
<evidence type="ECO:0008006" key="6">
    <source>
        <dbReference type="Google" id="ProtNLM"/>
    </source>
</evidence>
<sequence length="479" mass="54085">MDGLRLPPVIEEVMDPADDICDLKAERPGMVDKLTAKERESLEENDEKEEKEKEVEVGNGEKGQQEEQGEEKEVKVEEEEEEEEEEGGVLEEDDLEELRSQVLLLVLELEEAREVSQRHEESFLELQGLLEDERLASAHQAESFTRQIQRLQAQLRSVQEEMDSLEEEKESELGEVQEELRSAQEEVLVLQQAGEEAAAERENDIASLQEELCRLRAELQRLRTTAQEYELEITTLRAEISMKSIRREGETDGEISQLTAECHTISDECQTLKDDNKQLSHKLQQLQQQRSRRANVLRLTVAHVKELNTLSNDVYLTLRGEGDEDQKDEGVGQDEEPVKAGGYMTLGGQTQTGQGGRLVDASIQKNISFDGKPSTNWNGGPSEVFSLRDQLKLAEERASQVQRQCEELNGELAELQGLFDCSQKERAELEKELHHCRAELERLGGRKSQESEGGWNLVAVVAVAALVVLIVPSLSRAFT</sequence>
<feature type="compositionally biased region" description="Acidic residues" evidence="2">
    <location>
        <begin position="322"/>
        <end position="335"/>
    </location>
</feature>
<dbReference type="GO" id="GO:0002080">
    <property type="term" value="C:acrosomal membrane"/>
    <property type="evidence" value="ECO:0007669"/>
    <property type="project" value="TreeGrafter"/>
</dbReference>
<keyword evidence="3" id="KW-0472">Membrane</keyword>
<evidence type="ECO:0000256" key="2">
    <source>
        <dbReference type="SAM" id="MobiDB-lite"/>
    </source>
</evidence>
<dbReference type="GO" id="GO:0001675">
    <property type="term" value="P:acrosome assembly"/>
    <property type="evidence" value="ECO:0007669"/>
    <property type="project" value="TreeGrafter"/>
</dbReference>
<keyword evidence="5" id="KW-1185">Reference proteome</keyword>
<feature type="compositionally biased region" description="Acidic residues" evidence="2">
    <location>
        <begin position="76"/>
        <end position="95"/>
    </location>
</feature>
<dbReference type="PANTHER" id="PTHR15715:SF26">
    <property type="entry name" value="COILED-COIL DOMAIN-CONTAINING PROTEIN 136"/>
    <property type="match status" value="1"/>
</dbReference>
<comment type="caution">
    <text evidence="4">The sequence shown here is derived from an EMBL/GenBank/DDBJ whole genome shotgun (WGS) entry which is preliminary data.</text>
</comment>
<dbReference type="EMBL" id="JAGTTL010000012">
    <property type="protein sequence ID" value="KAK6314878.1"/>
    <property type="molecule type" value="Genomic_DNA"/>
</dbReference>
<evidence type="ECO:0000313" key="4">
    <source>
        <dbReference type="EMBL" id="KAK6314878.1"/>
    </source>
</evidence>
<keyword evidence="3" id="KW-0812">Transmembrane</keyword>
<proteinExistence type="predicted"/>
<dbReference type="Gene3D" id="1.20.5.1700">
    <property type="match status" value="1"/>
</dbReference>
<evidence type="ECO:0000256" key="1">
    <source>
        <dbReference type="SAM" id="Coils"/>
    </source>
</evidence>
<keyword evidence="1" id="KW-0175">Coiled coil</keyword>
<dbReference type="PANTHER" id="PTHR15715">
    <property type="entry name" value="CENTROSOMAL PROTEIN OF 170 KDA"/>
    <property type="match status" value="1"/>
</dbReference>
<evidence type="ECO:0000313" key="5">
    <source>
        <dbReference type="Proteomes" id="UP001356427"/>
    </source>
</evidence>
<evidence type="ECO:0000256" key="3">
    <source>
        <dbReference type="SAM" id="Phobius"/>
    </source>
</evidence>
<feature type="coiled-coil region" evidence="1">
    <location>
        <begin position="384"/>
        <end position="446"/>
    </location>
</feature>
<feature type="transmembrane region" description="Helical" evidence="3">
    <location>
        <begin position="454"/>
        <end position="474"/>
    </location>
</feature>
<feature type="region of interest" description="Disordered" evidence="2">
    <location>
        <begin position="23"/>
        <end position="95"/>
    </location>
</feature>
<dbReference type="InterPro" id="IPR051176">
    <property type="entry name" value="Cent_Immune-Sig_Mod"/>
</dbReference>
<name>A0AAN8LM05_9TELE</name>
<gene>
    <name evidence="4" type="ORF">J4Q44_G00144070</name>
</gene>
<feature type="region of interest" description="Disordered" evidence="2">
    <location>
        <begin position="321"/>
        <end position="341"/>
    </location>
</feature>
<reference evidence="4 5" key="1">
    <citation type="submission" date="2021-04" db="EMBL/GenBank/DDBJ databases">
        <authorList>
            <person name="De Guttry C."/>
            <person name="Zahm M."/>
            <person name="Klopp C."/>
            <person name="Cabau C."/>
            <person name="Louis A."/>
            <person name="Berthelot C."/>
            <person name="Parey E."/>
            <person name="Roest Crollius H."/>
            <person name="Montfort J."/>
            <person name="Robinson-Rechavi M."/>
            <person name="Bucao C."/>
            <person name="Bouchez O."/>
            <person name="Gislard M."/>
            <person name="Lluch J."/>
            <person name="Milhes M."/>
            <person name="Lampietro C."/>
            <person name="Lopez Roques C."/>
            <person name="Donnadieu C."/>
            <person name="Braasch I."/>
            <person name="Desvignes T."/>
            <person name="Postlethwait J."/>
            <person name="Bobe J."/>
            <person name="Wedekind C."/>
            <person name="Guiguen Y."/>
        </authorList>
    </citation>
    <scope>NUCLEOTIDE SEQUENCE [LARGE SCALE GENOMIC DNA]</scope>
    <source>
        <strain evidence="4">Cs_M1</strain>
        <tissue evidence="4">Blood</tissue>
    </source>
</reference>
<organism evidence="4 5">
    <name type="scientific">Coregonus suidteri</name>
    <dbReference type="NCBI Taxonomy" id="861788"/>
    <lineage>
        <taxon>Eukaryota</taxon>
        <taxon>Metazoa</taxon>
        <taxon>Chordata</taxon>
        <taxon>Craniata</taxon>
        <taxon>Vertebrata</taxon>
        <taxon>Euteleostomi</taxon>
        <taxon>Actinopterygii</taxon>
        <taxon>Neopterygii</taxon>
        <taxon>Teleostei</taxon>
        <taxon>Protacanthopterygii</taxon>
        <taxon>Salmoniformes</taxon>
        <taxon>Salmonidae</taxon>
        <taxon>Coregoninae</taxon>
        <taxon>Coregonus</taxon>
    </lineage>
</organism>